<gene>
    <name evidence="2" type="ORF">TT172_LOCUS7199</name>
</gene>
<feature type="region of interest" description="Disordered" evidence="1">
    <location>
        <begin position="1017"/>
        <end position="1036"/>
    </location>
</feature>
<dbReference type="Proteomes" id="UP000289323">
    <property type="component" value="Unassembled WGS sequence"/>
</dbReference>
<feature type="compositionally biased region" description="Basic and acidic residues" evidence="1">
    <location>
        <begin position="665"/>
        <end position="680"/>
    </location>
</feature>
<reference evidence="2 3" key="1">
    <citation type="submission" date="2018-04" db="EMBL/GenBank/DDBJ databases">
        <authorList>
            <person name="Huttner S."/>
            <person name="Dainat J."/>
        </authorList>
    </citation>
    <scope>NUCLEOTIDE SEQUENCE [LARGE SCALE GENOMIC DNA]</scope>
</reference>
<feature type="region of interest" description="Disordered" evidence="1">
    <location>
        <begin position="1"/>
        <end position="96"/>
    </location>
</feature>
<feature type="compositionally biased region" description="Low complexity" evidence="1">
    <location>
        <begin position="53"/>
        <end position="62"/>
    </location>
</feature>
<dbReference type="AlphaFoldDB" id="A0A446BQS8"/>
<evidence type="ECO:0000256" key="1">
    <source>
        <dbReference type="SAM" id="MobiDB-lite"/>
    </source>
</evidence>
<feature type="region of interest" description="Disordered" evidence="1">
    <location>
        <begin position="665"/>
        <end position="693"/>
    </location>
</feature>
<evidence type="ECO:0000313" key="3">
    <source>
        <dbReference type="Proteomes" id="UP000289323"/>
    </source>
</evidence>
<feature type="compositionally biased region" description="Acidic residues" evidence="1">
    <location>
        <begin position="63"/>
        <end position="74"/>
    </location>
</feature>
<name>A0A446BQS8_9PEZI</name>
<dbReference type="EMBL" id="OUUZ01000013">
    <property type="protein sequence ID" value="SPQ24780.1"/>
    <property type="molecule type" value="Genomic_DNA"/>
</dbReference>
<feature type="compositionally biased region" description="Basic and acidic residues" evidence="1">
    <location>
        <begin position="27"/>
        <end position="48"/>
    </location>
</feature>
<proteinExistence type="predicted"/>
<evidence type="ECO:0000313" key="2">
    <source>
        <dbReference type="EMBL" id="SPQ24780.1"/>
    </source>
</evidence>
<organism evidence="2 3">
    <name type="scientific">Thermothielavioides terrestris</name>
    <dbReference type="NCBI Taxonomy" id="2587410"/>
    <lineage>
        <taxon>Eukaryota</taxon>
        <taxon>Fungi</taxon>
        <taxon>Dikarya</taxon>
        <taxon>Ascomycota</taxon>
        <taxon>Pezizomycotina</taxon>
        <taxon>Sordariomycetes</taxon>
        <taxon>Sordariomycetidae</taxon>
        <taxon>Sordariales</taxon>
        <taxon>Chaetomiaceae</taxon>
        <taxon>Thermothielavioides</taxon>
    </lineage>
</organism>
<sequence length="1036" mass="118456">MKHPVPKGVFEPVGADRVRGRAAPRNRSRDECRDPGVSETSSSEHRTNPPEGALAATNNAAEEAFDELESDDSSDSPSERRDFRDEEHEFPLLELPTDPAKLKALPTGFHDMTEVEQQEELWIVHAEDHMGREWQLPDPGKHKPYNHNYPPYSPSKAFLRRHTLLARRRGVELQMERYLGSTQEWKLRLAELERKTGITEADIKQWLWILAPGNGDLKLHRFFKSNCRKPLFLLHVLVAKDKRIQEPAMFLRLLDYIRENYVLADRPQDELAHPRYKRQGRAMSWRHFLIFLYRLVWHCRETWPVAMPLLARLTADYIEKMPLECNARVLTGYQARSLVLNKALQYFSWPARVRPVDHMEHNWAAQRHLLRLAAMAEPPLVMDQNGYRAVRAVLIALSKTKGEARNAERAAKTWPPYRRTLDGIDERRDPEDDLSRSVKAGILVRAAGYNDDIVDRALSALGGSTFGQAPTIQTRSLPPPFFSGRLSSQNMYSEWASQVKATRNAREAWMVFQNPPEPGIRPDAQVYGEMFEKLYARPVTESPVIRPGDVKEVFPVYDGNLSEFEIARLTPPSPDELYDLMLMRDKVKPSGHCLVVLVKNARSKMEALRYLSDSPHEPYIQAFRQSVPNLDGTSLDKLSHLPPPVFNAWIAMLCRLHKRAPREASGRAESMEDVLDEARPDSAAASDVAERERERRVREISHGGSILEAIALTKSFQARDTKAAWRDKMPWHTIMQALAGRKMLYSRLGPEFNVFTTLKVFLQVYEQTTSSKGMDPVSFEALCIMIRKTLKLATFERTPDGNMVPRRSIVGSGLLEKLLVKAHRHAMKSFAYLVAPVPVVPGWDEALGLDPGRSVGERDDGVPPEMLRYNVVGRPLHRYMLALACCGNHNEMVRVMDWLFDGWDLEHIREEAKATHSLDYHYTMRTIAYFAEMGRELVDPAEMARLKQRLEDLRLHKGCTWFWPPEDDGQSQADVLPELETDFIVIDRWTRLRQLINFSDPRFAAPASLAELKPALPVTLPEPDRQQEGTMASDAA</sequence>
<feature type="compositionally biased region" description="Basic and acidic residues" evidence="1">
    <location>
        <begin position="77"/>
        <end position="91"/>
    </location>
</feature>
<accession>A0A446BQS8</accession>
<protein>
    <submittedName>
        <fullName evidence="2">413b6727-1e6c-4be4-813d-cbbcdd441cce</fullName>
    </submittedName>
</protein>